<dbReference type="GO" id="GO:0005886">
    <property type="term" value="C:plasma membrane"/>
    <property type="evidence" value="ECO:0007669"/>
    <property type="project" value="UniProtKB-SubCell"/>
</dbReference>
<dbReference type="SMART" id="SM00388">
    <property type="entry name" value="HisKA"/>
    <property type="match status" value="1"/>
</dbReference>
<dbReference type="SUPFAM" id="SSF55785">
    <property type="entry name" value="PYP-like sensor domain (PAS domain)"/>
    <property type="match status" value="1"/>
</dbReference>
<dbReference type="InterPro" id="IPR003594">
    <property type="entry name" value="HATPase_dom"/>
</dbReference>
<dbReference type="PRINTS" id="PR00344">
    <property type="entry name" value="BCTRLSENSOR"/>
</dbReference>
<dbReference type="SMART" id="SM00387">
    <property type="entry name" value="HATPase_c"/>
    <property type="match status" value="1"/>
</dbReference>
<dbReference type="Gene3D" id="3.30.565.10">
    <property type="entry name" value="Histidine kinase-like ATPase, C-terminal domain"/>
    <property type="match status" value="1"/>
</dbReference>
<dbReference type="STRING" id="449.LHA_2140"/>
<feature type="domain" description="PAS" evidence="9">
    <location>
        <begin position="130"/>
        <end position="171"/>
    </location>
</feature>
<dbReference type="Pfam" id="PF00512">
    <property type="entry name" value="HisKA"/>
    <property type="match status" value="1"/>
</dbReference>
<dbReference type="InterPro" id="IPR000014">
    <property type="entry name" value="PAS"/>
</dbReference>
<dbReference type="GO" id="GO:0005524">
    <property type="term" value="F:ATP binding"/>
    <property type="evidence" value="ECO:0007669"/>
    <property type="project" value="UniProtKB-KW"/>
</dbReference>
<evidence type="ECO:0000256" key="6">
    <source>
        <dbReference type="PROSITE-ProRule" id="PRU00169"/>
    </source>
</evidence>
<dbReference type="Gene3D" id="3.40.50.2300">
    <property type="match status" value="1"/>
</dbReference>
<dbReference type="Gene3D" id="1.20.120.160">
    <property type="entry name" value="HPT domain"/>
    <property type="match status" value="1"/>
</dbReference>
<dbReference type="InterPro" id="IPR004358">
    <property type="entry name" value="Sig_transdc_His_kin-like_C"/>
</dbReference>
<dbReference type="SUPFAM" id="SSF47384">
    <property type="entry name" value="Homodimeric domain of signal transducing histidine kinase"/>
    <property type="match status" value="1"/>
</dbReference>
<dbReference type="PROSITE" id="PS50112">
    <property type="entry name" value="PAS"/>
    <property type="match status" value="1"/>
</dbReference>
<feature type="domain" description="Histidine kinase" evidence="7">
    <location>
        <begin position="274"/>
        <end position="495"/>
    </location>
</feature>
<evidence type="ECO:0000256" key="1">
    <source>
        <dbReference type="ARBA" id="ARBA00000085"/>
    </source>
</evidence>
<evidence type="ECO:0000256" key="2">
    <source>
        <dbReference type="ARBA" id="ARBA00012438"/>
    </source>
</evidence>
<dbReference type="InterPro" id="IPR003661">
    <property type="entry name" value="HisK_dim/P_dom"/>
</dbReference>
<dbReference type="InterPro" id="IPR005467">
    <property type="entry name" value="His_kinase_dom"/>
</dbReference>
<dbReference type="InterPro" id="IPR000700">
    <property type="entry name" value="PAS-assoc_C"/>
</dbReference>
<dbReference type="Pfam" id="PF01627">
    <property type="entry name" value="Hpt"/>
    <property type="match status" value="1"/>
</dbReference>
<dbReference type="Proteomes" id="UP000032803">
    <property type="component" value="Chromosome I"/>
</dbReference>
<dbReference type="PANTHER" id="PTHR45339:SF5">
    <property type="entry name" value="HISTIDINE KINASE"/>
    <property type="match status" value="1"/>
</dbReference>
<feature type="modified residue" description="Phosphohistidine" evidence="5">
    <location>
        <position position="740"/>
    </location>
</feature>
<evidence type="ECO:0000256" key="4">
    <source>
        <dbReference type="ARBA" id="ARBA00023012"/>
    </source>
</evidence>
<dbReference type="InterPro" id="IPR036890">
    <property type="entry name" value="HATPase_C_sf"/>
</dbReference>
<dbReference type="InterPro" id="IPR036641">
    <property type="entry name" value="HPT_dom_sf"/>
</dbReference>
<keyword evidence="3 6" id="KW-0597">Phosphoprotein</keyword>
<keyword evidence="4" id="KW-0902">Two-component regulatory system</keyword>
<proteinExistence type="predicted"/>
<feature type="modified residue" description="4-aspartylphosphate" evidence="6">
    <location>
        <position position="586"/>
    </location>
</feature>
<organism evidence="12 13">
    <name type="scientific">Legionella hackeliae</name>
    <dbReference type="NCBI Taxonomy" id="449"/>
    <lineage>
        <taxon>Bacteria</taxon>
        <taxon>Pseudomonadati</taxon>
        <taxon>Pseudomonadota</taxon>
        <taxon>Gammaproteobacteria</taxon>
        <taxon>Legionellales</taxon>
        <taxon>Legionellaceae</taxon>
        <taxon>Legionella</taxon>
    </lineage>
</organism>
<dbReference type="InterPro" id="IPR001789">
    <property type="entry name" value="Sig_transdc_resp-reg_receiver"/>
</dbReference>
<keyword evidence="12" id="KW-0808">Transferase</keyword>
<dbReference type="InterPro" id="IPR036097">
    <property type="entry name" value="HisK_dim/P_sf"/>
</dbReference>
<dbReference type="InterPro" id="IPR008207">
    <property type="entry name" value="Sig_transdc_His_kin_Hpt_dom"/>
</dbReference>
<sequence length="798" mass="90251">MANNALSLSSQAINEKLDSLFFLSSLQKTEKIVFFIDTQHKIEQIILKTNQPYFTGLSIYSKKPFTEALTYMGLDANDIPDLIKKAKTTLFEHSEFHDKNLSHEYMLSIAYTGSNYVVIFTLIDRKNEALKAYINTIINTLPGAIYWKDKEGRYMGCNQSVANMAGFDHPEHVIGKTDFDLCWKEFAQDWRNLDLDVMRENKTYKREEIAKLADGRIITELTIKSPLYNEKKEIVGVIGTSMDITEQKNLEQDLIAARQKAEAASLAKTEFLENMRHDIRTPLTGIVGFADILKMEADSPHIKEYAENLIASSHALLDLLDEVLEAIRVSSGEIPKLKKKFSLYKTLENIIKLNRAKAAHKNLDLSLDIDTNIPAYVIGDKVRVHRIILELIANALNFTDFGFVKLSAHLAKRNNRELIIKLIVEDSGIGIPQDKQQEIYLQFKRLTPSYQGLYKGAGLGLSVVKQFIDELEGEIYVKSAPRKGSRFTCVIPLQEPLLDDDLGVDEELEKALDAPYQTTYAEQIRSVQLDDSKKQYQVLVVEDNPIAQSIATSLLTSLNCNVDIAETGKKAIEQWKTNPYDLIFMDIGLPDLDGYEVTHLIRVQELPKKTHTPIIALTAHVGEENKKRCIDAGMNAVINKPLTAKNCADIVATFIPGRKQEEMTQEIARTSNLSEENANLFNLTEFPILDPEEGINTTGSEAMLAEMLTIMVNESLPNDLELMKKAHDENDWGKTQQIAHKIKGGAVYVGTVKINIACQHLEQYWKTGQRELLEKLYQQLLRVINESIKEIKSWLASH</sequence>
<dbReference type="InterPro" id="IPR035965">
    <property type="entry name" value="PAS-like_dom_sf"/>
</dbReference>
<dbReference type="InterPro" id="IPR011006">
    <property type="entry name" value="CheY-like_superfamily"/>
</dbReference>
<dbReference type="PROSITE" id="PS50109">
    <property type="entry name" value="HIS_KIN"/>
    <property type="match status" value="1"/>
</dbReference>
<dbReference type="PROSITE" id="PS50894">
    <property type="entry name" value="HPT"/>
    <property type="match status" value="1"/>
</dbReference>
<dbReference type="InterPro" id="IPR013656">
    <property type="entry name" value="PAS_4"/>
</dbReference>
<keyword evidence="13" id="KW-1185">Reference proteome</keyword>
<protein>
    <recommendedName>
        <fullName evidence="2">histidine kinase</fullName>
        <ecNumber evidence="2">2.7.13.3</ecNumber>
    </recommendedName>
</protein>
<accession>A0A0A8UWP6</accession>
<reference evidence="13" key="1">
    <citation type="submission" date="2014-09" db="EMBL/GenBank/DDBJ databases">
        <authorList>
            <person name="Gomez-Valero L."/>
        </authorList>
    </citation>
    <scope>NUCLEOTIDE SEQUENCE [LARGE SCALE GENOMIC DNA]</scope>
    <source>
        <strain evidence="13">ATCC35250</strain>
    </source>
</reference>
<name>A0A0A8UWP6_LEGHA</name>
<dbReference type="Gene3D" id="3.30.450.20">
    <property type="entry name" value="PAS domain"/>
    <property type="match status" value="1"/>
</dbReference>
<dbReference type="Pfam" id="PF02518">
    <property type="entry name" value="HATPase_c"/>
    <property type="match status" value="1"/>
</dbReference>
<feature type="domain" description="HPt" evidence="11">
    <location>
        <begin position="701"/>
        <end position="798"/>
    </location>
</feature>
<dbReference type="CDD" id="cd00088">
    <property type="entry name" value="HPT"/>
    <property type="match status" value="1"/>
</dbReference>
<dbReference type="EMBL" id="LN681225">
    <property type="protein sequence ID" value="CEK11164.1"/>
    <property type="molecule type" value="Genomic_DNA"/>
</dbReference>
<dbReference type="CDD" id="cd17546">
    <property type="entry name" value="REC_hyHK_CKI1_RcsC-like"/>
    <property type="match status" value="1"/>
</dbReference>
<feature type="domain" description="PAC" evidence="10">
    <location>
        <begin position="202"/>
        <end position="256"/>
    </location>
</feature>
<dbReference type="CDD" id="cd00082">
    <property type="entry name" value="HisKA"/>
    <property type="match status" value="1"/>
</dbReference>
<evidence type="ECO:0000256" key="3">
    <source>
        <dbReference type="ARBA" id="ARBA00022553"/>
    </source>
</evidence>
<dbReference type="CDD" id="cd00130">
    <property type="entry name" value="PAS"/>
    <property type="match status" value="1"/>
</dbReference>
<gene>
    <name evidence="12" type="ORF">LHA_2140</name>
</gene>
<dbReference type="Pfam" id="PF08448">
    <property type="entry name" value="PAS_4"/>
    <property type="match status" value="1"/>
</dbReference>
<evidence type="ECO:0000259" key="7">
    <source>
        <dbReference type="PROSITE" id="PS50109"/>
    </source>
</evidence>
<dbReference type="KEGG" id="lha:LHA_2140"/>
<comment type="catalytic activity">
    <reaction evidence="1">
        <text>ATP + protein L-histidine = ADP + protein N-phospho-L-histidine.</text>
        <dbReference type="EC" id="2.7.13.3"/>
    </reaction>
</comment>
<dbReference type="SUPFAM" id="SSF52172">
    <property type="entry name" value="CheY-like"/>
    <property type="match status" value="1"/>
</dbReference>
<dbReference type="PANTHER" id="PTHR45339">
    <property type="entry name" value="HYBRID SIGNAL TRANSDUCTION HISTIDINE KINASE J"/>
    <property type="match status" value="1"/>
</dbReference>
<dbReference type="PROSITE" id="PS50113">
    <property type="entry name" value="PAC"/>
    <property type="match status" value="1"/>
</dbReference>
<dbReference type="PROSITE" id="PS50110">
    <property type="entry name" value="RESPONSE_REGULATORY"/>
    <property type="match status" value="1"/>
</dbReference>
<dbReference type="EC" id="2.7.13.3" evidence="2"/>
<dbReference type="GO" id="GO:0000155">
    <property type="term" value="F:phosphorelay sensor kinase activity"/>
    <property type="evidence" value="ECO:0007669"/>
    <property type="project" value="InterPro"/>
</dbReference>
<dbReference type="HOGENOM" id="CLU_000445_114_15_6"/>
<evidence type="ECO:0000259" key="11">
    <source>
        <dbReference type="PROSITE" id="PS50894"/>
    </source>
</evidence>
<evidence type="ECO:0000259" key="10">
    <source>
        <dbReference type="PROSITE" id="PS50113"/>
    </source>
</evidence>
<dbReference type="Gene3D" id="1.10.287.130">
    <property type="match status" value="1"/>
</dbReference>
<evidence type="ECO:0000256" key="5">
    <source>
        <dbReference type="PROSITE-ProRule" id="PRU00110"/>
    </source>
</evidence>
<evidence type="ECO:0000259" key="9">
    <source>
        <dbReference type="PROSITE" id="PS50112"/>
    </source>
</evidence>
<evidence type="ECO:0000313" key="12">
    <source>
        <dbReference type="EMBL" id="CEK11164.1"/>
    </source>
</evidence>
<evidence type="ECO:0000313" key="13">
    <source>
        <dbReference type="Proteomes" id="UP000032803"/>
    </source>
</evidence>
<dbReference type="SUPFAM" id="SSF47226">
    <property type="entry name" value="Histidine-containing phosphotransfer domain, HPT domain"/>
    <property type="match status" value="1"/>
</dbReference>
<evidence type="ECO:0000259" key="8">
    <source>
        <dbReference type="PROSITE" id="PS50110"/>
    </source>
</evidence>
<dbReference type="NCBIfam" id="TIGR00229">
    <property type="entry name" value="sensory_box"/>
    <property type="match status" value="1"/>
</dbReference>
<dbReference type="AlphaFoldDB" id="A0A0A8UWP6"/>
<dbReference type="SMART" id="SM00448">
    <property type="entry name" value="REC"/>
    <property type="match status" value="1"/>
</dbReference>
<dbReference type="RefSeq" id="WP_231861896.1">
    <property type="nucleotide sequence ID" value="NZ_LN681225.1"/>
</dbReference>
<keyword evidence="12" id="KW-0418">Kinase</keyword>
<dbReference type="SUPFAM" id="SSF55874">
    <property type="entry name" value="ATPase domain of HSP90 chaperone/DNA topoisomerase II/histidine kinase"/>
    <property type="match status" value="1"/>
</dbReference>
<feature type="domain" description="Response regulatory" evidence="8">
    <location>
        <begin position="537"/>
        <end position="655"/>
    </location>
</feature>
<dbReference type="Pfam" id="PF00072">
    <property type="entry name" value="Response_reg"/>
    <property type="match status" value="1"/>
</dbReference>
<dbReference type="PATRIC" id="fig|449.7.peg.318"/>